<dbReference type="InParanoid" id="A0A1Y1Z311"/>
<dbReference type="STRING" id="1314790.A0A1Y1Z311"/>
<dbReference type="FunCoup" id="A0A1Y1Z311">
    <property type="interactions" value="151"/>
</dbReference>
<accession>A0A1Y1Z311</accession>
<dbReference type="GO" id="GO:0006887">
    <property type="term" value="P:exocytosis"/>
    <property type="evidence" value="ECO:0007669"/>
    <property type="project" value="UniProtKB-KW"/>
</dbReference>
<proteinExistence type="inferred from homology"/>
<sequence>MDTNIKEAALLRLADLLKHPDDLNTKVPALRKKFALEKATIDAQLKSDVQTQFDSVKVGLEKLLSGQNQMDLVKVDLKSIDQICLDSQNEIKNYPRIQKISQTHQNFIATKEFVERFTEFTTHLDQAQQLLEEDMKNTREPGKNLLKIHYELYRLEQFRDITMNQAKKASMDVLATLRKFFLKLEDVASQFSAYLWQLAREIYFLASSNQGVVLVYIAKIVESEEKADQLALTAEKARTANANLRSTSSKWKLAEGSSRVIKGYRRRLFEIFDEVIAARFTEHLQQYQNDLSGTLSGLQFIFDDLTMIYEFLEPRFPKHYNLFSYFVKSYHRHIHELLTRMIQDNVDAGSVLKLLRWVRDYYIDMNQQLGVAEDLLEPRLLEGHESALVEEYLGLTRDKLSEWIRNLMKTETGEFVSRAKPPEGGANEKYGMSAAVIMFQMINQQIDIVIDSNHRDLLCSVITECTNAIKDAQFQWIDVVRSELKKQLDQPNDVPEGLVDYLIALCNDQIRSIEYTEAIIQRLELLVAGKHKEQIDMNLSSVMEGFITVSQSASKALLDIVFHDLKPIFAQTFCSSWYKEDLMLPVIATLRDYCHDFKTHMQQYPFTKIMDHLLDRFILSYLDALRNKNAKLVLPDAINKMEGDIKVTYEFFLSYIPQDQVEKQMDVLLKVQTIVGSSSSMVYLDFYSVRKHYPDIPIGLVETILNKREDVDRSQTKELMDTIRVKAKEQAMTNEGGASSLFSKLTLY</sequence>
<evidence type="ECO:0000313" key="4">
    <source>
        <dbReference type="EMBL" id="ORY04494.1"/>
    </source>
</evidence>
<comment type="similarity">
    <text evidence="1">Belongs to the SEC6 family.</text>
</comment>
<reference evidence="4 5" key="1">
    <citation type="submission" date="2016-07" db="EMBL/GenBank/DDBJ databases">
        <title>Pervasive Adenine N6-methylation of Active Genes in Fungi.</title>
        <authorList>
            <consortium name="DOE Joint Genome Institute"/>
            <person name="Mondo S.J."/>
            <person name="Dannebaum R.O."/>
            <person name="Kuo R.C."/>
            <person name="Labutti K."/>
            <person name="Haridas S."/>
            <person name="Kuo A."/>
            <person name="Salamov A."/>
            <person name="Ahrendt S.R."/>
            <person name="Lipzen A."/>
            <person name="Sullivan W."/>
            <person name="Andreopoulos W.B."/>
            <person name="Clum A."/>
            <person name="Lindquist E."/>
            <person name="Daum C."/>
            <person name="Ramamoorthy G.K."/>
            <person name="Gryganskyi A."/>
            <person name="Culley D."/>
            <person name="Magnuson J.K."/>
            <person name="James T.Y."/>
            <person name="O'Malley M.A."/>
            <person name="Stajich J.E."/>
            <person name="Spatafora J.W."/>
            <person name="Visel A."/>
            <person name="Grigoriev I.V."/>
        </authorList>
    </citation>
    <scope>NUCLEOTIDE SEQUENCE [LARGE SCALE GENOMIC DNA]</scope>
    <source>
        <strain evidence="4 5">CBS 931.73</strain>
    </source>
</reference>
<dbReference type="PANTHER" id="PTHR21292:SF1">
    <property type="entry name" value="EXOCYST COMPLEX COMPONENT 3"/>
    <property type="match status" value="1"/>
</dbReference>
<protein>
    <submittedName>
        <fullName evidence="4">Exocyst complex component Sec6</fullName>
    </submittedName>
</protein>
<dbReference type="Pfam" id="PF06046">
    <property type="entry name" value="Sec6"/>
    <property type="match status" value="1"/>
</dbReference>
<evidence type="ECO:0000256" key="1">
    <source>
        <dbReference type="ARBA" id="ARBA00009447"/>
    </source>
</evidence>
<dbReference type="PANTHER" id="PTHR21292">
    <property type="entry name" value="EXOCYST COMPLEX COMPONENT SEC6-RELATED"/>
    <property type="match status" value="1"/>
</dbReference>
<gene>
    <name evidence="4" type="ORF">K493DRAFT_275784</name>
</gene>
<dbReference type="GO" id="GO:0000149">
    <property type="term" value="F:SNARE binding"/>
    <property type="evidence" value="ECO:0007669"/>
    <property type="project" value="TreeGrafter"/>
</dbReference>
<organism evidence="4 5">
    <name type="scientific">Basidiobolus meristosporus CBS 931.73</name>
    <dbReference type="NCBI Taxonomy" id="1314790"/>
    <lineage>
        <taxon>Eukaryota</taxon>
        <taxon>Fungi</taxon>
        <taxon>Fungi incertae sedis</taxon>
        <taxon>Zoopagomycota</taxon>
        <taxon>Entomophthoromycotina</taxon>
        <taxon>Basidiobolomycetes</taxon>
        <taxon>Basidiobolales</taxon>
        <taxon>Basidiobolaceae</taxon>
        <taxon>Basidiobolus</taxon>
    </lineage>
</organism>
<comment type="caution">
    <text evidence="4">The sequence shown here is derived from an EMBL/GenBank/DDBJ whole genome shotgun (WGS) entry which is preliminary data.</text>
</comment>
<name>A0A1Y1Z311_9FUNG</name>
<dbReference type="InterPro" id="IPR010326">
    <property type="entry name" value="EXOC3/Sec6"/>
</dbReference>
<keyword evidence="5" id="KW-1185">Reference proteome</keyword>
<evidence type="ECO:0000313" key="5">
    <source>
        <dbReference type="Proteomes" id="UP000193498"/>
    </source>
</evidence>
<dbReference type="AlphaFoldDB" id="A0A1Y1Z311"/>
<evidence type="ECO:0000256" key="2">
    <source>
        <dbReference type="ARBA" id="ARBA00022448"/>
    </source>
</evidence>
<dbReference type="InterPro" id="IPR042532">
    <property type="entry name" value="EXOC3/Sec6_C"/>
</dbReference>
<evidence type="ECO:0000256" key="3">
    <source>
        <dbReference type="ARBA" id="ARBA00022483"/>
    </source>
</evidence>
<dbReference type="GO" id="GO:0051601">
    <property type="term" value="P:exocyst localization"/>
    <property type="evidence" value="ECO:0007669"/>
    <property type="project" value="TreeGrafter"/>
</dbReference>
<dbReference type="EMBL" id="MCFE01000034">
    <property type="protein sequence ID" value="ORY04494.1"/>
    <property type="molecule type" value="Genomic_DNA"/>
</dbReference>
<keyword evidence="2" id="KW-0813">Transport</keyword>
<dbReference type="Gene3D" id="1.10.357.50">
    <property type="match status" value="1"/>
</dbReference>
<dbReference type="GO" id="GO:0000145">
    <property type="term" value="C:exocyst"/>
    <property type="evidence" value="ECO:0007669"/>
    <property type="project" value="InterPro"/>
</dbReference>
<dbReference type="Proteomes" id="UP000193498">
    <property type="component" value="Unassembled WGS sequence"/>
</dbReference>
<dbReference type="OrthoDB" id="190098at2759"/>
<keyword evidence="3" id="KW-0268">Exocytosis</keyword>
<dbReference type="Gene3D" id="1.10.357.70">
    <property type="entry name" value="Exocyst complex component Sec6, C-terminal domain"/>
    <property type="match status" value="1"/>
</dbReference>